<dbReference type="NCBIfam" id="TIGR00071">
    <property type="entry name" value="hisT_truA"/>
    <property type="match status" value="1"/>
</dbReference>
<dbReference type="EMBL" id="CACRTG010000025">
    <property type="protein sequence ID" value="VYT27359.1"/>
    <property type="molecule type" value="Genomic_DNA"/>
</dbReference>
<evidence type="ECO:0000259" key="8">
    <source>
        <dbReference type="Pfam" id="PF01416"/>
    </source>
</evidence>
<dbReference type="CDD" id="cd02570">
    <property type="entry name" value="PseudoU_synth_EcTruA"/>
    <property type="match status" value="1"/>
</dbReference>
<reference evidence="9" key="1">
    <citation type="submission" date="2019-11" db="EMBL/GenBank/DDBJ databases">
        <authorList>
            <person name="Feng L."/>
        </authorList>
    </citation>
    <scope>NUCLEOTIDE SEQUENCE</scope>
    <source>
        <strain evidence="9">CnexileLFYP112</strain>
    </source>
</reference>
<comment type="catalytic activity">
    <reaction evidence="4 7">
        <text>uridine(38/39/40) in tRNA = pseudouridine(38/39/40) in tRNA</text>
        <dbReference type="Rhea" id="RHEA:22376"/>
        <dbReference type="Rhea" id="RHEA-COMP:10085"/>
        <dbReference type="Rhea" id="RHEA-COMP:10087"/>
        <dbReference type="ChEBI" id="CHEBI:65314"/>
        <dbReference type="ChEBI" id="CHEBI:65315"/>
        <dbReference type="EC" id="5.4.99.12"/>
    </reaction>
</comment>
<dbReference type="GO" id="GO:0003723">
    <property type="term" value="F:RNA binding"/>
    <property type="evidence" value="ECO:0007669"/>
    <property type="project" value="InterPro"/>
</dbReference>
<comment type="similarity">
    <text evidence="1 4 7">Belongs to the tRNA pseudouridine synthase TruA family.</text>
</comment>
<proteinExistence type="inferred from homology"/>
<sequence length="249" mass="28766">MRNYKMIIAYDGSRYKGWQRQNLTNLTIQTILERTVEQIVGYPVEIDGSGRTDAGVHANGQVANMKVSGLLDESFVGELNCLLPEDICVKEMELVPGSFHSRYSAKAKKYKYCIDTRKKPCVFTRRYTYHFTKELHLDDMKKAAEYLKGTHDFSAFTDNKDEKSKVRTIYEIKIVKKGTRLEFEFYGTGFLYHMVRILTGTLLEVGCAEKSIEDIKMALEQKERELTGFLAPARGLFLEKVYYQEGEER</sequence>
<dbReference type="InterPro" id="IPR020097">
    <property type="entry name" value="PsdUridine_synth_TruA_a/b_dom"/>
</dbReference>
<accession>A0A6N2VA28</accession>
<gene>
    <name evidence="9" type="primary">truA_3</name>
    <name evidence="4" type="synonym">truA</name>
    <name evidence="9" type="ORF">CNLFYP112_02588</name>
</gene>
<dbReference type="Gene3D" id="3.30.70.660">
    <property type="entry name" value="Pseudouridine synthase I, catalytic domain, C-terminal subdomain"/>
    <property type="match status" value="1"/>
</dbReference>
<evidence type="ECO:0000256" key="2">
    <source>
        <dbReference type="ARBA" id="ARBA00022694"/>
    </source>
</evidence>
<name>A0A6N2VA28_9FIRM</name>
<dbReference type="GO" id="GO:0160147">
    <property type="term" value="F:tRNA pseudouridine(38-40) synthase activity"/>
    <property type="evidence" value="ECO:0007669"/>
    <property type="project" value="UniProtKB-EC"/>
</dbReference>
<dbReference type="HAMAP" id="MF_00171">
    <property type="entry name" value="TruA"/>
    <property type="match status" value="1"/>
</dbReference>
<dbReference type="InterPro" id="IPR020095">
    <property type="entry name" value="PsdUridine_synth_TruA_C"/>
</dbReference>
<dbReference type="PANTHER" id="PTHR11142:SF0">
    <property type="entry name" value="TRNA PSEUDOURIDINE SYNTHASE-LIKE 1"/>
    <property type="match status" value="1"/>
</dbReference>
<dbReference type="EC" id="5.4.99.12" evidence="4"/>
<evidence type="ECO:0000256" key="4">
    <source>
        <dbReference type="HAMAP-Rule" id="MF_00171"/>
    </source>
</evidence>
<dbReference type="AlphaFoldDB" id="A0A6N2VA28"/>
<dbReference type="Gene3D" id="3.30.70.580">
    <property type="entry name" value="Pseudouridine synthase I, catalytic domain, N-terminal subdomain"/>
    <property type="match status" value="1"/>
</dbReference>
<dbReference type="GO" id="GO:0031119">
    <property type="term" value="P:tRNA pseudouridine synthesis"/>
    <property type="evidence" value="ECO:0007669"/>
    <property type="project" value="UniProtKB-UniRule"/>
</dbReference>
<evidence type="ECO:0000256" key="7">
    <source>
        <dbReference type="RuleBase" id="RU003792"/>
    </source>
</evidence>
<feature type="active site" description="Nucleophile" evidence="4 5">
    <location>
        <position position="53"/>
    </location>
</feature>
<dbReference type="InterPro" id="IPR020103">
    <property type="entry name" value="PsdUridine_synth_cat_dom_sf"/>
</dbReference>
<comment type="function">
    <text evidence="4">Formation of pseudouridine at positions 38, 39 and 40 in the anticodon stem and loop of transfer RNAs.</text>
</comment>
<dbReference type="PIRSF" id="PIRSF001430">
    <property type="entry name" value="tRNA_psdUrid_synth"/>
    <property type="match status" value="1"/>
</dbReference>
<feature type="domain" description="Pseudouridine synthase I TruA alpha/beta" evidence="8">
    <location>
        <begin position="143"/>
        <end position="243"/>
    </location>
</feature>
<keyword evidence="3 4" id="KW-0413">Isomerase</keyword>
<dbReference type="Pfam" id="PF01416">
    <property type="entry name" value="PseudoU_synth_1"/>
    <property type="match status" value="2"/>
</dbReference>
<comment type="subunit">
    <text evidence="4">Homodimer.</text>
</comment>
<protein>
    <recommendedName>
        <fullName evidence="4">tRNA pseudouridine synthase A</fullName>
        <ecNumber evidence="4">5.4.99.12</ecNumber>
    </recommendedName>
    <alternativeName>
        <fullName evidence="4">tRNA pseudouridine(38-40) synthase</fullName>
    </alternativeName>
    <alternativeName>
        <fullName evidence="4">tRNA pseudouridylate synthase I</fullName>
    </alternativeName>
    <alternativeName>
        <fullName evidence="4">tRNA-uridine isomerase I</fullName>
    </alternativeName>
</protein>
<feature type="binding site" evidence="4 6">
    <location>
        <position position="110"/>
    </location>
    <ligand>
        <name>substrate</name>
    </ligand>
</feature>
<keyword evidence="2 4" id="KW-0819">tRNA processing</keyword>
<evidence type="ECO:0000256" key="3">
    <source>
        <dbReference type="ARBA" id="ARBA00023235"/>
    </source>
</evidence>
<dbReference type="PANTHER" id="PTHR11142">
    <property type="entry name" value="PSEUDOURIDYLATE SYNTHASE"/>
    <property type="match status" value="1"/>
</dbReference>
<feature type="domain" description="Pseudouridine synthase I TruA alpha/beta" evidence="8">
    <location>
        <begin position="7"/>
        <end position="103"/>
    </location>
</feature>
<dbReference type="InterPro" id="IPR020094">
    <property type="entry name" value="TruA/RsuA/RluB/E/F_N"/>
</dbReference>
<evidence type="ECO:0000313" key="9">
    <source>
        <dbReference type="EMBL" id="VYT27359.1"/>
    </source>
</evidence>
<comment type="caution">
    <text evidence="4">Lacks conserved residue(s) required for the propagation of feature annotation.</text>
</comment>
<dbReference type="InterPro" id="IPR001406">
    <property type="entry name" value="PsdUridine_synth_TruA"/>
</dbReference>
<evidence type="ECO:0000256" key="6">
    <source>
        <dbReference type="PIRSR" id="PIRSR001430-2"/>
    </source>
</evidence>
<evidence type="ECO:0000256" key="1">
    <source>
        <dbReference type="ARBA" id="ARBA00009375"/>
    </source>
</evidence>
<dbReference type="FunFam" id="3.30.70.580:FF:000001">
    <property type="entry name" value="tRNA pseudouridine synthase A"/>
    <property type="match status" value="1"/>
</dbReference>
<evidence type="ECO:0000256" key="5">
    <source>
        <dbReference type="PIRSR" id="PIRSR001430-1"/>
    </source>
</evidence>
<dbReference type="SUPFAM" id="SSF55120">
    <property type="entry name" value="Pseudouridine synthase"/>
    <property type="match status" value="1"/>
</dbReference>
<organism evidence="9">
    <name type="scientific">[Clostridium] nexile</name>
    <dbReference type="NCBI Taxonomy" id="29361"/>
    <lineage>
        <taxon>Bacteria</taxon>
        <taxon>Bacillati</taxon>
        <taxon>Bacillota</taxon>
        <taxon>Clostridia</taxon>
        <taxon>Lachnospirales</taxon>
        <taxon>Lachnospiraceae</taxon>
        <taxon>Tyzzerella</taxon>
    </lineage>
</organism>